<sequence>MAKADVQVIAQSLLGSDLLEEDCEVLSKVVKHKKLTQNEILFDADTVDGSLYILVNGKLDILKVVGPGKELSINALKPGSMIGELSFIDGVAHTMRLRARIDSEVLVLHRDDFEALAESNNRVVFNVMKSILRYSHTLQRKMLQENIEMQRMVLNEYTSQY</sequence>
<evidence type="ECO:0000313" key="3">
    <source>
        <dbReference type="Proteomes" id="UP000027341"/>
    </source>
</evidence>
<dbReference type="CDD" id="cd00038">
    <property type="entry name" value="CAP_ED"/>
    <property type="match status" value="1"/>
</dbReference>
<dbReference type="STRING" id="28885.EI16_02670"/>
<gene>
    <name evidence="2" type="ORF">EI16_02670</name>
</gene>
<dbReference type="SMART" id="SM00100">
    <property type="entry name" value="cNMP"/>
    <property type="match status" value="1"/>
</dbReference>
<dbReference type="Gene3D" id="2.60.120.10">
    <property type="entry name" value="Jelly Rolls"/>
    <property type="match status" value="1"/>
</dbReference>
<dbReference type="PROSITE" id="PS50042">
    <property type="entry name" value="CNMP_BINDING_3"/>
    <property type="match status" value="1"/>
</dbReference>
<dbReference type="Proteomes" id="UP000027341">
    <property type="component" value="Unassembled WGS sequence"/>
</dbReference>
<dbReference type="GO" id="GO:0003700">
    <property type="term" value="F:DNA-binding transcription factor activity"/>
    <property type="evidence" value="ECO:0007669"/>
    <property type="project" value="TreeGrafter"/>
</dbReference>
<organism evidence="2 3">
    <name type="scientific">Hydrogenovibrio marinus</name>
    <dbReference type="NCBI Taxonomy" id="28885"/>
    <lineage>
        <taxon>Bacteria</taxon>
        <taxon>Pseudomonadati</taxon>
        <taxon>Pseudomonadota</taxon>
        <taxon>Gammaproteobacteria</taxon>
        <taxon>Thiotrichales</taxon>
        <taxon>Piscirickettsiaceae</taxon>
        <taxon>Hydrogenovibrio</taxon>
    </lineage>
</organism>
<dbReference type="InterPro" id="IPR014710">
    <property type="entry name" value="RmlC-like_jellyroll"/>
</dbReference>
<dbReference type="InterPro" id="IPR018490">
    <property type="entry name" value="cNMP-bd_dom_sf"/>
</dbReference>
<dbReference type="PANTHER" id="PTHR24567">
    <property type="entry name" value="CRP FAMILY TRANSCRIPTIONAL REGULATORY PROTEIN"/>
    <property type="match status" value="1"/>
</dbReference>
<dbReference type="EMBL" id="JMIU01000001">
    <property type="protein sequence ID" value="KDN95225.1"/>
    <property type="molecule type" value="Genomic_DNA"/>
</dbReference>
<comment type="caution">
    <text evidence="2">The sequence shown here is derived from an EMBL/GenBank/DDBJ whole genome shotgun (WGS) entry which is preliminary data.</text>
</comment>
<name>A0A066ZYS1_HYDMR</name>
<feature type="domain" description="Cyclic nucleotide-binding" evidence="1">
    <location>
        <begin position="14"/>
        <end position="134"/>
    </location>
</feature>
<dbReference type="RefSeq" id="WP_029909132.1">
    <property type="nucleotide sequence ID" value="NZ_AP020335.1"/>
</dbReference>
<proteinExistence type="predicted"/>
<accession>A0A066ZYS1</accession>
<dbReference type="PANTHER" id="PTHR24567:SF68">
    <property type="entry name" value="DNA-BINDING TRANSCRIPTIONAL DUAL REGULATOR CRP"/>
    <property type="match status" value="1"/>
</dbReference>
<evidence type="ECO:0000313" key="2">
    <source>
        <dbReference type="EMBL" id="KDN95225.1"/>
    </source>
</evidence>
<dbReference type="GO" id="GO:0005829">
    <property type="term" value="C:cytosol"/>
    <property type="evidence" value="ECO:0007669"/>
    <property type="project" value="TreeGrafter"/>
</dbReference>
<reference evidence="2 3" key="1">
    <citation type="submission" date="2014-04" db="EMBL/GenBank/DDBJ databases">
        <title>Draft genome sequence of Hydrogenovibrio marinus MH-110, a model organism for aerobic H2 metabolism.</title>
        <authorList>
            <person name="Cha H.J."/>
            <person name="Jo B.H."/>
            <person name="Hwang B.H."/>
        </authorList>
    </citation>
    <scope>NUCLEOTIDE SEQUENCE [LARGE SCALE GENOMIC DNA]</scope>
    <source>
        <strain evidence="2 3">MH-110</strain>
    </source>
</reference>
<dbReference type="InterPro" id="IPR050397">
    <property type="entry name" value="Env_Response_Regulators"/>
</dbReference>
<dbReference type="AlphaFoldDB" id="A0A066ZYS1"/>
<keyword evidence="3" id="KW-1185">Reference proteome</keyword>
<dbReference type="Pfam" id="PF00027">
    <property type="entry name" value="cNMP_binding"/>
    <property type="match status" value="1"/>
</dbReference>
<protein>
    <submittedName>
        <fullName evidence="2">Cyclic nucleotide-binding protein</fullName>
    </submittedName>
</protein>
<dbReference type="InterPro" id="IPR000595">
    <property type="entry name" value="cNMP-bd_dom"/>
</dbReference>
<dbReference type="SUPFAM" id="SSF51206">
    <property type="entry name" value="cAMP-binding domain-like"/>
    <property type="match status" value="1"/>
</dbReference>
<evidence type="ECO:0000259" key="1">
    <source>
        <dbReference type="PROSITE" id="PS50042"/>
    </source>
</evidence>